<gene>
    <name evidence="2" type="ORF">GGX14DRAFT_575452</name>
</gene>
<evidence type="ECO:0000313" key="3">
    <source>
        <dbReference type="Proteomes" id="UP001219525"/>
    </source>
</evidence>
<proteinExistence type="predicted"/>
<protein>
    <submittedName>
        <fullName evidence="2">Uncharacterized protein</fullName>
    </submittedName>
</protein>
<evidence type="ECO:0000256" key="1">
    <source>
        <dbReference type="SAM" id="MobiDB-lite"/>
    </source>
</evidence>
<dbReference type="Proteomes" id="UP001219525">
    <property type="component" value="Unassembled WGS sequence"/>
</dbReference>
<reference evidence="2" key="1">
    <citation type="submission" date="2023-03" db="EMBL/GenBank/DDBJ databases">
        <title>Massive genome expansion in bonnet fungi (Mycena s.s.) driven by repeated elements and novel gene families across ecological guilds.</title>
        <authorList>
            <consortium name="Lawrence Berkeley National Laboratory"/>
            <person name="Harder C.B."/>
            <person name="Miyauchi S."/>
            <person name="Viragh M."/>
            <person name="Kuo A."/>
            <person name="Thoen E."/>
            <person name="Andreopoulos B."/>
            <person name="Lu D."/>
            <person name="Skrede I."/>
            <person name="Drula E."/>
            <person name="Henrissat B."/>
            <person name="Morin E."/>
            <person name="Kohler A."/>
            <person name="Barry K."/>
            <person name="LaButti K."/>
            <person name="Morin E."/>
            <person name="Salamov A."/>
            <person name="Lipzen A."/>
            <person name="Mereny Z."/>
            <person name="Hegedus B."/>
            <person name="Baldrian P."/>
            <person name="Stursova M."/>
            <person name="Weitz H."/>
            <person name="Taylor A."/>
            <person name="Grigoriev I.V."/>
            <person name="Nagy L.G."/>
            <person name="Martin F."/>
            <person name="Kauserud H."/>
        </authorList>
    </citation>
    <scope>NUCLEOTIDE SEQUENCE</scope>
    <source>
        <strain evidence="2">9144</strain>
    </source>
</reference>
<organism evidence="2 3">
    <name type="scientific">Mycena pura</name>
    <dbReference type="NCBI Taxonomy" id="153505"/>
    <lineage>
        <taxon>Eukaryota</taxon>
        <taxon>Fungi</taxon>
        <taxon>Dikarya</taxon>
        <taxon>Basidiomycota</taxon>
        <taxon>Agaricomycotina</taxon>
        <taxon>Agaricomycetes</taxon>
        <taxon>Agaricomycetidae</taxon>
        <taxon>Agaricales</taxon>
        <taxon>Marasmiineae</taxon>
        <taxon>Mycenaceae</taxon>
        <taxon>Mycena</taxon>
    </lineage>
</organism>
<feature type="region of interest" description="Disordered" evidence="1">
    <location>
        <begin position="110"/>
        <end position="221"/>
    </location>
</feature>
<keyword evidence="3" id="KW-1185">Reference proteome</keyword>
<name>A0AAD6Y460_9AGAR</name>
<accession>A0AAD6Y460</accession>
<feature type="compositionally biased region" description="Polar residues" evidence="1">
    <location>
        <begin position="157"/>
        <end position="166"/>
    </location>
</feature>
<dbReference type="EMBL" id="JARJCW010000089">
    <property type="protein sequence ID" value="KAJ7195664.1"/>
    <property type="molecule type" value="Genomic_DNA"/>
</dbReference>
<comment type="caution">
    <text evidence="2">The sequence shown here is derived from an EMBL/GenBank/DDBJ whole genome shotgun (WGS) entry which is preliminary data.</text>
</comment>
<sequence>MFRLLARLSCCGKRARRAPDDADYPPNETTHLIQASDELCVLSIAVLSFPATATMAMDHQLLADRLGTIVRSKESKMVNLGARTPFTLRRAEAGAAAAFDHAPPLPPHVGLLLPDSCTRPPPSSPTTAAPPAHAPPEGPAVLTLTPARGARRLPVSRYTTPTGSRASSRRPAPEDGSALDAPAQRRGRRCPRRPPTAETETETEGESIFVDAPAPAPATPEVTATTASGLAADTLSIVFSWHDV</sequence>
<dbReference type="AlphaFoldDB" id="A0AAD6Y460"/>
<evidence type="ECO:0000313" key="2">
    <source>
        <dbReference type="EMBL" id="KAJ7195664.1"/>
    </source>
</evidence>